<dbReference type="PROSITE" id="PS00895">
    <property type="entry name" value="3_HYDROXYISOBUT_DH"/>
    <property type="match status" value="1"/>
</dbReference>
<dbReference type="RefSeq" id="WP_167119213.1">
    <property type="nucleotide sequence ID" value="NZ_JAANOU010000001.1"/>
</dbReference>
<accession>A0ABX0SZ43</accession>
<evidence type="ECO:0000313" key="6">
    <source>
        <dbReference type="EMBL" id="NIH82253.1"/>
    </source>
</evidence>
<dbReference type="Pfam" id="PF14833">
    <property type="entry name" value="NAD_binding_11"/>
    <property type="match status" value="1"/>
</dbReference>
<keyword evidence="3" id="KW-0520">NAD</keyword>
<dbReference type="InterPro" id="IPR006115">
    <property type="entry name" value="6PGDH_NADP-bd"/>
</dbReference>
<feature type="domain" description="3-hydroxyisobutyrate dehydrogenase-like NAD-binding" evidence="5">
    <location>
        <begin position="168"/>
        <end position="286"/>
    </location>
</feature>
<dbReference type="Pfam" id="PF03446">
    <property type="entry name" value="NAD_binding_2"/>
    <property type="match status" value="1"/>
</dbReference>
<protein>
    <submittedName>
        <fullName evidence="6">3-hydroxyisobutyrate dehydrogenase-like beta-hydroxyacid dehydrogenase</fullName>
    </submittedName>
</protein>
<dbReference type="EMBL" id="JAANOU010000001">
    <property type="protein sequence ID" value="NIH82253.1"/>
    <property type="molecule type" value="Genomic_DNA"/>
</dbReference>
<dbReference type="InterPro" id="IPR008927">
    <property type="entry name" value="6-PGluconate_DH-like_C_sf"/>
</dbReference>
<dbReference type="PANTHER" id="PTHR43580">
    <property type="entry name" value="OXIDOREDUCTASE GLYR1-RELATED"/>
    <property type="match status" value="1"/>
</dbReference>
<keyword evidence="2" id="KW-0560">Oxidoreductase</keyword>
<evidence type="ECO:0000256" key="3">
    <source>
        <dbReference type="ARBA" id="ARBA00023027"/>
    </source>
</evidence>
<dbReference type="PANTHER" id="PTHR43580:SF2">
    <property type="entry name" value="CYTOKINE-LIKE NUCLEAR FACTOR N-PAC"/>
    <property type="match status" value="1"/>
</dbReference>
<comment type="similarity">
    <text evidence="1">Belongs to the HIBADH-related family.</text>
</comment>
<evidence type="ECO:0000256" key="1">
    <source>
        <dbReference type="ARBA" id="ARBA00009080"/>
    </source>
</evidence>
<feature type="domain" description="6-phosphogluconate dehydrogenase NADP-binding" evidence="4">
    <location>
        <begin position="3"/>
        <end position="163"/>
    </location>
</feature>
<dbReference type="InterPro" id="IPR051265">
    <property type="entry name" value="HIBADH-related_NP60_sf"/>
</dbReference>
<name>A0ABX0SZ43_9PSEU</name>
<dbReference type="SUPFAM" id="SSF51735">
    <property type="entry name" value="NAD(P)-binding Rossmann-fold domains"/>
    <property type="match status" value="1"/>
</dbReference>
<dbReference type="Gene3D" id="3.40.50.720">
    <property type="entry name" value="NAD(P)-binding Rossmann-like Domain"/>
    <property type="match status" value="1"/>
</dbReference>
<evidence type="ECO:0000313" key="7">
    <source>
        <dbReference type="Proteomes" id="UP000754495"/>
    </source>
</evidence>
<dbReference type="InterPro" id="IPR029154">
    <property type="entry name" value="HIBADH-like_NADP-bd"/>
</dbReference>
<evidence type="ECO:0000259" key="4">
    <source>
        <dbReference type="Pfam" id="PF03446"/>
    </source>
</evidence>
<reference evidence="6 7" key="1">
    <citation type="submission" date="2020-03" db="EMBL/GenBank/DDBJ databases">
        <title>Sequencing the genomes of 1000 actinobacteria strains.</title>
        <authorList>
            <person name="Klenk H.-P."/>
        </authorList>
    </citation>
    <scope>NUCLEOTIDE SEQUENCE [LARGE SCALE GENOMIC DNA]</scope>
    <source>
        <strain evidence="6 7">DSM 45668</strain>
    </source>
</reference>
<dbReference type="InterPro" id="IPR002204">
    <property type="entry name" value="3-OH-isobutyrate_DH-rel_CS"/>
</dbReference>
<dbReference type="Proteomes" id="UP000754495">
    <property type="component" value="Unassembled WGS sequence"/>
</dbReference>
<keyword evidence="7" id="KW-1185">Reference proteome</keyword>
<dbReference type="SUPFAM" id="SSF48179">
    <property type="entry name" value="6-phosphogluconate dehydrogenase C-terminal domain-like"/>
    <property type="match status" value="1"/>
</dbReference>
<gene>
    <name evidence="6" type="ORF">FHX46_004783</name>
</gene>
<dbReference type="PIRSF" id="PIRSF000103">
    <property type="entry name" value="HIBADH"/>
    <property type="match status" value="1"/>
</dbReference>
<dbReference type="Gene3D" id="1.10.1040.10">
    <property type="entry name" value="N-(1-d-carboxylethyl)-l-norvaline Dehydrogenase, domain 2"/>
    <property type="match status" value="1"/>
</dbReference>
<dbReference type="InterPro" id="IPR036291">
    <property type="entry name" value="NAD(P)-bd_dom_sf"/>
</dbReference>
<evidence type="ECO:0000259" key="5">
    <source>
        <dbReference type="Pfam" id="PF14833"/>
    </source>
</evidence>
<proteinExistence type="inferred from homology"/>
<evidence type="ECO:0000256" key="2">
    <source>
        <dbReference type="ARBA" id="ARBA00023002"/>
    </source>
</evidence>
<organism evidence="6 7">
    <name type="scientific">Amycolatopsis viridis</name>
    <dbReference type="NCBI Taxonomy" id="185678"/>
    <lineage>
        <taxon>Bacteria</taxon>
        <taxon>Bacillati</taxon>
        <taxon>Actinomycetota</taxon>
        <taxon>Actinomycetes</taxon>
        <taxon>Pseudonocardiales</taxon>
        <taxon>Pseudonocardiaceae</taxon>
        <taxon>Amycolatopsis</taxon>
    </lineage>
</organism>
<comment type="caution">
    <text evidence="6">The sequence shown here is derived from an EMBL/GenBank/DDBJ whole genome shotgun (WGS) entry which is preliminary data.</text>
</comment>
<sequence>MSTVAFLGLGRMGLPMAANLAKAGHQLRVWNRTAAKAADFARENNATAADTPRAAAAGADFVITMLADDAALLDAHRGPDGILAGIRPGAVAIDMSTVSPRTVLALRDEVAGAGAHFVDAPVSGSTAAATAASLTIMAAGDENVVDRARPILTGMGRLVVYLGESSRGAVMKLAVNSIVHSLNGAVSEALVLAEKSGIPRTQAYQVFLNSAIAAPFVQYRQAAYERPDETPVAFRLALAEKDLRLALEVADHAGAPMPQAETNRRLLQEAVDAGYADLDESGLAEYFRGTPPHTA</sequence>
<dbReference type="InterPro" id="IPR013328">
    <property type="entry name" value="6PGD_dom2"/>
</dbReference>
<dbReference type="InterPro" id="IPR015815">
    <property type="entry name" value="HIBADH-related"/>
</dbReference>